<dbReference type="InterPro" id="IPR050855">
    <property type="entry name" value="NDM-1-like"/>
</dbReference>
<evidence type="ECO:0000259" key="4">
    <source>
        <dbReference type="SMART" id="SM00849"/>
    </source>
</evidence>
<gene>
    <name evidence="5" type="ORF">ACFPYJ_13280</name>
</gene>
<dbReference type="Proteomes" id="UP001596047">
    <property type="component" value="Unassembled WGS sequence"/>
</dbReference>
<evidence type="ECO:0000256" key="2">
    <source>
        <dbReference type="ARBA" id="ARBA00034301"/>
    </source>
</evidence>
<dbReference type="SMART" id="SM00849">
    <property type="entry name" value="Lactamase_B"/>
    <property type="match status" value="1"/>
</dbReference>
<protein>
    <submittedName>
        <fullName evidence="5">MBL fold metallo-hydrolase</fullName>
    </submittedName>
</protein>
<evidence type="ECO:0000313" key="5">
    <source>
        <dbReference type="EMBL" id="MFC5650076.1"/>
    </source>
</evidence>
<name>A0ABW0VW43_9BACL</name>
<dbReference type="SUPFAM" id="SSF56281">
    <property type="entry name" value="Metallo-hydrolase/oxidoreductase"/>
    <property type="match status" value="1"/>
</dbReference>
<dbReference type="RefSeq" id="WP_379188628.1">
    <property type="nucleotide sequence ID" value="NZ_JBHSOW010000044.1"/>
</dbReference>
<dbReference type="InterPro" id="IPR001279">
    <property type="entry name" value="Metallo-B-lactamas"/>
</dbReference>
<comment type="caution">
    <text evidence="5">The sequence shown here is derived from an EMBL/GenBank/DDBJ whole genome shotgun (WGS) entry which is preliminary data.</text>
</comment>
<sequence>MSKFEQISAHIWIMHAEHETDRPILAAIVGERRTLLMDAGNSPAHAGLFREALKRRGVKLPDLMVLTHWHWDHTFGMSAWGVPAIAHSGTVKTLRDLARYHWSDETMKTLVQQEMLSAATVKDMKEEYGVESERSIEIIEPDVQFEDRIRIDLGGISCEIQHVGGDHSEDSCYVYVREDKVLFLGDALGPSVYGGPRSYTSAGFLSLMDRLHEYEGVQIFVESHGVPVSRDAFLADIGEWEQLARLVALHGDDRERITEEMAVHLSVAELPETFAEAIGWFMVGVERGRTLGLRAAGGDGT</sequence>
<evidence type="ECO:0000313" key="6">
    <source>
        <dbReference type="Proteomes" id="UP001596047"/>
    </source>
</evidence>
<organism evidence="5 6">
    <name type="scientific">Paenibacillus solisilvae</name>
    <dbReference type="NCBI Taxonomy" id="2486751"/>
    <lineage>
        <taxon>Bacteria</taxon>
        <taxon>Bacillati</taxon>
        <taxon>Bacillota</taxon>
        <taxon>Bacilli</taxon>
        <taxon>Bacillales</taxon>
        <taxon>Paenibacillaceae</taxon>
        <taxon>Paenibacillus</taxon>
    </lineage>
</organism>
<dbReference type="InterPro" id="IPR036866">
    <property type="entry name" value="RibonucZ/Hydroxyglut_hydro"/>
</dbReference>
<comment type="catalytic activity">
    <reaction evidence="1">
        <text>3',5'-cyclic CMP + H2O = CMP + H(+)</text>
        <dbReference type="Rhea" id="RHEA:72675"/>
        <dbReference type="ChEBI" id="CHEBI:15377"/>
        <dbReference type="ChEBI" id="CHEBI:15378"/>
        <dbReference type="ChEBI" id="CHEBI:58003"/>
        <dbReference type="ChEBI" id="CHEBI:60377"/>
    </reaction>
    <physiologicalReaction direction="left-to-right" evidence="1">
        <dbReference type="Rhea" id="RHEA:72676"/>
    </physiologicalReaction>
</comment>
<proteinExistence type="predicted"/>
<reference evidence="6" key="1">
    <citation type="journal article" date="2019" name="Int. J. Syst. Evol. Microbiol.">
        <title>The Global Catalogue of Microorganisms (GCM) 10K type strain sequencing project: providing services to taxonomists for standard genome sequencing and annotation.</title>
        <authorList>
            <consortium name="The Broad Institute Genomics Platform"/>
            <consortium name="The Broad Institute Genome Sequencing Center for Infectious Disease"/>
            <person name="Wu L."/>
            <person name="Ma J."/>
        </authorList>
    </citation>
    <scope>NUCLEOTIDE SEQUENCE [LARGE SCALE GENOMIC DNA]</scope>
    <source>
        <strain evidence="6">CGMCC 1.3240</strain>
    </source>
</reference>
<keyword evidence="6" id="KW-1185">Reference proteome</keyword>
<dbReference type="PANTHER" id="PTHR42951">
    <property type="entry name" value="METALLO-BETA-LACTAMASE DOMAIN-CONTAINING"/>
    <property type="match status" value="1"/>
</dbReference>
<comment type="function">
    <text evidence="2">Counteracts the endogenous Pycsar antiviral defense system. Phosphodiesterase that enables metal-dependent hydrolysis of host cyclic nucleotide Pycsar defense signals such as cCMP and cUMP.</text>
</comment>
<dbReference type="Gene3D" id="3.60.15.10">
    <property type="entry name" value="Ribonuclease Z/Hydroxyacylglutathione hydrolase-like"/>
    <property type="match status" value="1"/>
</dbReference>
<evidence type="ECO:0000256" key="3">
    <source>
        <dbReference type="ARBA" id="ARBA00048505"/>
    </source>
</evidence>
<dbReference type="EMBL" id="JBHSOW010000044">
    <property type="protein sequence ID" value="MFC5650076.1"/>
    <property type="molecule type" value="Genomic_DNA"/>
</dbReference>
<accession>A0ABW0VW43</accession>
<dbReference type="Pfam" id="PF00753">
    <property type="entry name" value="Lactamase_B"/>
    <property type="match status" value="1"/>
</dbReference>
<comment type="catalytic activity">
    <reaction evidence="3">
        <text>3',5'-cyclic UMP + H2O = UMP + H(+)</text>
        <dbReference type="Rhea" id="RHEA:70575"/>
        <dbReference type="ChEBI" id="CHEBI:15377"/>
        <dbReference type="ChEBI" id="CHEBI:15378"/>
        <dbReference type="ChEBI" id="CHEBI:57865"/>
        <dbReference type="ChEBI" id="CHEBI:184387"/>
    </reaction>
    <physiologicalReaction direction="left-to-right" evidence="3">
        <dbReference type="Rhea" id="RHEA:70576"/>
    </physiologicalReaction>
</comment>
<feature type="domain" description="Metallo-beta-lactamase" evidence="4">
    <location>
        <begin position="23"/>
        <end position="224"/>
    </location>
</feature>
<dbReference type="PANTHER" id="PTHR42951:SF4">
    <property type="entry name" value="ACYL-COENZYME A THIOESTERASE MBLAC2"/>
    <property type="match status" value="1"/>
</dbReference>
<evidence type="ECO:0000256" key="1">
    <source>
        <dbReference type="ARBA" id="ARBA00034221"/>
    </source>
</evidence>